<keyword evidence="2" id="KW-1185">Reference proteome</keyword>
<comment type="caution">
    <text evidence="1">The sequence shown here is derived from an EMBL/GenBank/DDBJ whole genome shotgun (WGS) entry which is preliminary data.</text>
</comment>
<dbReference type="EMBL" id="JAMSHJ010000002">
    <property type="protein sequence ID" value="KAI5440082.1"/>
    <property type="molecule type" value="Genomic_DNA"/>
</dbReference>
<proteinExistence type="predicted"/>
<evidence type="ECO:0000313" key="2">
    <source>
        <dbReference type="Proteomes" id="UP001058974"/>
    </source>
</evidence>
<gene>
    <name evidence="1" type="ORF">KIW84_025441</name>
</gene>
<protein>
    <submittedName>
        <fullName evidence="1">Uncharacterized protein</fullName>
    </submittedName>
</protein>
<dbReference type="PANTHER" id="PTHR31973:SF187">
    <property type="entry name" value="MUTATOR TRANSPOSASE MUDRA PROTEIN"/>
    <property type="match status" value="1"/>
</dbReference>
<reference evidence="1 2" key="1">
    <citation type="journal article" date="2022" name="Nat. Genet.">
        <title>Improved pea reference genome and pan-genome highlight genomic features and evolutionary characteristics.</title>
        <authorList>
            <person name="Yang T."/>
            <person name="Liu R."/>
            <person name="Luo Y."/>
            <person name="Hu S."/>
            <person name="Wang D."/>
            <person name="Wang C."/>
            <person name="Pandey M.K."/>
            <person name="Ge S."/>
            <person name="Xu Q."/>
            <person name="Li N."/>
            <person name="Li G."/>
            <person name="Huang Y."/>
            <person name="Saxena R.K."/>
            <person name="Ji Y."/>
            <person name="Li M."/>
            <person name="Yan X."/>
            <person name="He Y."/>
            <person name="Liu Y."/>
            <person name="Wang X."/>
            <person name="Xiang C."/>
            <person name="Varshney R.K."/>
            <person name="Ding H."/>
            <person name="Gao S."/>
            <person name="Zong X."/>
        </authorList>
    </citation>
    <scope>NUCLEOTIDE SEQUENCE [LARGE SCALE GENOMIC DNA]</scope>
    <source>
        <strain evidence="1 2">cv. Zhongwan 6</strain>
    </source>
</reference>
<organism evidence="1 2">
    <name type="scientific">Pisum sativum</name>
    <name type="common">Garden pea</name>
    <name type="synonym">Lathyrus oleraceus</name>
    <dbReference type="NCBI Taxonomy" id="3888"/>
    <lineage>
        <taxon>Eukaryota</taxon>
        <taxon>Viridiplantae</taxon>
        <taxon>Streptophyta</taxon>
        <taxon>Embryophyta</taxon>
        <taxon>Tracheophyta</taxon>
        <taxon>Spermatophyta</taxon>
        <taxon>Magnoliopsida</taxon>
        <taxon>eudicotyledons</taxon>
        <taxon>Gunneridae</taxon>
        <taxon>Pentapetalae</taxon>
        <taxon>rosids</taxon>
        <taxon>fabids</taxon>
        <taxon>Fabales</taxon>
        <taxon>Fabaceae</taxon>
        <taxon>Papilionoideae</taxon>
        <taxon>50 kb inversion clade</taxon>
        <taxon>NPAAA clade</taxon>
        <taxon>Hologalegina</taxon>
        <taxon>IRL clade</taxon>
        <taxon>Fabeae</taxon>
        <taxon>Lathyrus</taxon>
    </lineage>
</organism>
<dbReference type="AlphaFoldDB" id="A0A9D4YJK3"/>
<sequence length="114" mass="13424">MLQTSHNIQAKIEWIAKKFVHILRHNPEMKPLRLITESIDKWGVKFSANQAYRSKRRVVEIIQGAERDQFTYLRSYAQELLNSNPRSNVVFQCCDSIYGTVFERIYICLEACKV</sequence>
<accession>A0A9D4YJK3</accession>
<name>A0A9D4YJK3_PEA</name>
<dbReference type="Proteomes" id="UP001058974">
    <property type="component" value="Chromosome 2"/>
</dbReference>
<dbReference type="PANTHER" id="PTHR31973">
    <property type="entry name" value="POLYPROTEIN, PUTATIVE-RELATED"/>
    <property type="match status" value="1"/>
</dbReference>
<evidence type="ECO:0000313" key="1">
    <source>
        <dbReference type="EMBL" id="KAI5440082.1"/>
    </source>
</evidence>
<dbReference type="Gramene" id="Psat02G0544100-T1">
    <property type="protein sequence ID" value="KAI5440082.1"/>
    <property type="gene ID" value="KIW84_025441"/>
</dbReference>